<dbReference type="PANTHER" id="PTHR36529">
    <property type="entry name" value="SLL1095 PROTEIN"/>
    <property type="match status" value="1"/>
</dbReference>
<evidence type="ECO:0000313" key="3">
    <source>
        <dbReference type="Proteomes" id="UP000199559"/>
    </source>
</evidence>
<dbReference type="STRING" id="1144750.SAMN05443431_102360"/>
<keyword evidence="1" id="KW-1133">Transmembrane helix</keyword>
<dbReference type="PANTHER" id="PTHR36529:SF1">
    <property type="entry name" value="GLYCOSYLTRANSFERASE"/>
    <property type="match status" value="1"/>
</dbReference>
<name>A0A1I3LDP9_9FLAO</name>
<dbReference type="InterPro" id="IPR018641">
    <property type="entry name" value="Trfase_1_rSAM/seldom-assoc"/>
</dbReference>
<keyword evidence="3" id="KW-1185">Reference proteome</keyword>
<evidence type="ECO:0000256" key="1">
    <source>
        <dbReference type="SAM" id="Phobius"/>
    </source>
</evidence>
<feature type="transmembrane region" description="Helical" evidence="1">
    <location>
        <begin position="188"/>
        <end position="211"/>
    </location>
</feature>
<dbReference type="EMBL" id="FORM01000002">
    <property type="protein sequence ID" value="SFI82904.1"/>
    <property type="molecule type" value="Genomic_DNA"/>
</dbReference>
<dbReference type="AlphaFoldDB" id="A0A1I3LDP9"/>
<dbReference type="RefSeq" id="WP_090838006.1">
    <property type="nucleotide sequence ID" value="NZ_FORM01000002.1"/>
</dbReference>
<evidence type="ECO:0000313" key="2">
    <source>
        <dbReference type="EMBL" id="SFI82904.1"/>
    </source>
</evidence>
<sequence>MTKKTAILIFSNSAKEDAKRKSFADSQLFETLTNETINKVKKTGLPYFHFTETQQEGTSFGARFSHAIQTVFDKGFTNIISIGNDTPHLKTKHLNDANQKLNNNQLVFGPSKDGGFYLMGLNKALFNTKRFSQLPWQTSALKTTTLQLLSVNHINFSLLETLVDIDSASDISSILNSYKTISKAVKTVLLQLCISAKAILLYTAIVINFTINHTLFNKGSPQLVSIKN</sequence>
<proteinExistence type="predicted"/>
<dbReference type="InterPro" id="IPR029044">
    <property type="entry name" value="Nucleotide-diphossugar_trans"/>
</dbReference>
<dbReference type="SUPFAM" id="SSF53448">
    <property type="entry name" value="Nucleotide-diphospho-sugar transferases"/>
    <property type="match status" value="1"/>
</dbReference>
<protein>
    <recommendedName>
        <fullName evidence="4">DUF2064 domain-containing protein</fullName>
    </recommendedName>
</protein>
<evidence type="ECO:0008006" key="4">
    <source>
        <dbReference type="Google" id="ProtNLM"/>
    </source>
</evidence>
<dbReference type="Proteomes" id="UP000199559">
    <property type="component" value="Unassembled WGS sequence"/>
</dbReference>
<accession>A0A1I3LDP9</accession>
<keyword evidence="1" id="KW-0472">Membrane</keyword>
<dbReference type="Gene3D" id="3.90.550.10">
    <property type="entry name" value="Spore Coat Polysaccharide Biosynthesis Protein SpsA, Chain A"/>
    <property type="match status" value="1"/>
</dbReference>
<dbReference type="Pfam" id="PF09837">
    <property type="entry name" value="DUF2064"/>
    <property type="match status" value="1"/>
</dbReference>
<organism evidence="2 3">
    <name type="scientific">Olleya namhaensis</name>
    <dbReference type="NCBI Taxonomy" id="1144750"/>
    <lineage>
        <taxon>Bacteria</taxon>
        <taxon>Pseudomonadati</taxon>
        <taxon>Bacteroidota</taxon>
        <taxon>Flavobacteriia</taxon>
        <taxon>Flavobacteriales</taxon>
        <taxon>Flavobacteriaceae</taxon>
    </lineage>
</organism>
<keyword evidence="1" id="KW-0812">Transmembrane</keyword>
<reference evidence="3" key="1">
    <citation type="submission" date="2016-10" db="EMBL/GenBank/DDBJ databases">
        <authorList>
            <person name="Varghese N."/>
            <person name="Submissions S."/>
        </authorList>
    </citation>
    <scope>NUCLEOTIDE SEQUENCE [LARGE SCALE GENOMIC DNA]</scope>
    <source>
        <strain evidence="3">DSM 28881</strain>
    </source>
</reference>
<gene>
    <name evidence="2" type="ORF">SAMN05443431_102360</name>
</gene>